<dbReference type="STRING" id="1560345.AWL63_03760"/>
<keyword evidence="1" id="KW-1133">Transmembrane helix</keyword>
<dbReference type="RefSeq" id="WP_069203802.1">
    <property type="nucleotide sequence ID" value="NZ_CP014168.1"/>
</dbReference>
<evidence type="ECO:0000313" key="5">
    <source>
        <dbReference type="Proteomes" id="UP000094256"/>
    </source>
</evidence>
<dbReference type="InterPro" id="IPR012373">
    <property type="entry name" value="Ferrdict_sens_TM"/>
</dbReference>
<organism evidence="4 5">
    <name type="scientific">Sphingomonas panacis</name>
    <dbReference type="NCBI Taxonomy" id="1560345"/>
    <lineage>
        <taxon>Bacteria</taxon>
        <taxon>Pseudomonadati</taxon>
        <taxon>Pseudomonadota</taxon>
        <taxon>Alphaproteobacteria</taxon>
        <taxon>Sphingomonadales</taxon>
        <taxon>Sphingomonadaceae</taxon>
        <taxon>Sphingomonas</taxon>
    </lineage>
</organism>
<evidence type="ECO:0008006" key="6">
    <source>
        <dbReference type="Google" id="ProtNLM"/>
    </source>
</evidence>
<dbReference type="InterPro" id="IPR006860">
    <property type="entry name" value="FecR"/>
</dbReference>
<dbReference type="GO" id="GO:0016989">
    <property type="term" value="F:sigma factor antagonist activity"/>
    <property type="evidence" value="ECO:0007669"/>
    <property type="project" value="TreeGrafter"/>
</dbReference>
<dbReference type="PANTHER" id="PTHR30273:SF2">
    <property type="entry name" value="PROTEIN FECR"/>
    <property type="match status" value="1"/>
</dbReference>
<feature type="transmembrane region" description="Helical" evidence="1">
    <location>
        <begin position="85"/>
        <end position="103"/>
    </location>
</feature>
<keyword evidence="5" id="KW-1185">Reference proteome</keyword>
<evidence type="ECO:0000313" key="4">
    <source>
        <dbReference type="EMBL" id="AOH83222.1"/>
    </source>
</evidence>
<dbReference type="AlphaFoldDB" id="A0A1B3Z708"/>
<sequence>MNAPTDPVEPTRAVIEEAALWQARLGYEESDAAERARFDRWMNAHPSHRVAFDRMSRIAGRVAQQDAVSQTALDTMLTKRPRRGGLLAILLLGGAGLLGWSAMRSPIVRVHIADARTARGEVRSVRLATADRVTLDSDSAIDVDESRRSVRLWRGGVMAEVRHGDPREFVVRTSQGTARALGTAFTVRIDGDGTIVAVIKSRVKACADEGARRCLTLSPGQVARLDSAGAHQLADVDPVAEAAWSEGLLIAEDLPLAQVIDRLNRYRKTPIRFRAAELEGLSLSGAFPITDGDRALASISAALPVMVERESDRITVRRR</sequence>
<reference evidence="4 5" key="1">
    <citation type="submission" date="2016-01" db="EMBL/GenBank/DDBJ databases">
        <title>Complete genome and mega plasmid sequence of Sphingomonas panacis DCY99 elicits systemic resistance in rice to Xanthomonas oryzae.</title>
        <authorList>
            <person name="Kim Y.J."/>
            <person name="Yang D.C."/>
            <person name="Sing P."/>
        </authorList>
    </citation>
    <scope>NUCLEOTIDE SEQUENCE [LARGE SCALE GENOMIC DNA]</scope>
    <source>
        <strain evidence="4 5">DCY99</strain>
    </source>
</reference>
<dbReference type="InterPro" id="IPR032623">
    <property type="entry name" value="FecR_N"/>
</dbReference>
<dbReference type="EMBL" id="CP014168">
    <property type="protein sequence ID" value="AOH83222.1"/>
    <property type="molecule type" value="Genomic_DNA"/>
</dbReference>
<feature type="domain" description="FecR N-terminal" evidence="3">
    <location>
        <begin position="16"/>
        <end position="57"/>
    </location>
</feature>
<keyword evidence="1" id="KW-0812">Transmembrane</keyword>
<evidence type="ECO:0000256" key="1">
    <source>
        <dbReference type="SAM" id="Phobius"/>
    </source>
</evidence>
<dbReference type="KEGG" id="span:AWL63_03760"/>
<feature type="domain" description="FecR protein" evidence="2">
    <location>
        <begin position="114"/>
        <end position="204"/>
    </location>
</feature>
<dbReference type="Gene3D" id="2.60.120.1440">
    <property type="match status" value="1"/>
</dbReference>
<keyword evidence="1" id="KW-0472">Membrane</keyword>
<accession>A0A1B3Z708</accession>
<dbReference type="Gene3D" id="3.55.50.30">
    <property type="match status" value="1"/>
</dbReference>
<dbReference type="Proteomes" id="UP000094256">
    <property type="component" value="Chromosome"/>
</dbReference>
<dbReference type="Pfam" id="PF04773">
    <property type="entry name" value="FecR"/>
    <property type="match status" value="1"/>
</dbReference>
<protein>
    <recommendedName>
        <fullName evidence="6">Iron dicitrate transport regulator FecR</fullName>
    </recommendedName>
</protein>
<evidence type="ECO:0000259" key="2">
    <source>
        <dbReference type="Pfam" id="PF04773"/>
    </source>
</evidence>
<dbReference type="Pfam" id="PF16220">
    <property type="entry name" value="DUF4880"/>
    <property type="match status" value="1"/>
</dbReference>
<dbReference type="PANTHER" id="PTHR30273">
    <property type="entry name" value="PERIPLASMIC SIGNAL SENSOR AND SIGMA FACTOR ACTIVATOR FECR-RELATED"/>
    <property type="match status" value="1"/>
</dbReference>
<dbReference type="PIRSF" id="PIRSF018266">
    <property type="entry name" value="FecR"/>
    <property type="match status" value="1"/>
</dbReference>
<evidence type="ECO:0000259" key="3">
    <source>
        <dbReference type="Pfam" id="PF16220"/>
    </source>
</evidence>
<name>A0A1B3Z708_9SPHN</name>
<gene>
    <name evidence="4" type="ORF">AWL63_03760</name>
</gene>
<proteinExistence type="predicted"/>